<dbReference type="GO" id="GO:0016491">
    <property type="term" value="F:oxidoreductase activity"/>
    <property type="evidence" value="ECO:0007669"/>
    <property type="project" value="UniProtKB-KW"/>
</dbReference>
<dbReference type="Pfam" id="PF00107">
    <property type="entry name" value="ADH_zinc_N"/>
    <property type="match status" value="1"/>
</dbReference>
<evidence type="ECO:0000256" key="1">
    <source>
        <dbReference type="ARBA" id="ARBA00023002"/>
    </source>
</evidence>
<accession>A0A8J1Y979</accession>
<keyword evidence="1" id="KW-0560">Oxidoreductase</keyword>
<dbReference type="Gene3D" id="3.40.50.720">
    <property type="entry name" value="NAD(P)-binding Rossmann-like Domain"/>
    <property type="match status" value="1"/>
</dbReference>
<dbReference type="EMBL" id="CAIIXF020000003">
    <property type="protein sequence ID" value="CAH1778869.1"/>
    <property type="molecule type" value="Genomic_DNA"/>
</dbReference>
<dbReference type="Proteomes" id="UP000749559">
    <property type="component" value="Unassembled WGS sequence"/>
</dbReference>
<dbReference type="InterPro" id="IPR020843">
    <property type="entry name" value="ER"/>
</dbReference>
<dbReference type="SUPFAM" id="SSF51735">
    <property type="entry name" value="NAD(P)-binding Rossmann-fold domains"/>
    <property type="match status" value="1"/>
</dbReference>
<dbReference type="InterPro" id="IPR013154">
    <property type="entry name" value="ADH-like_N"/>
</dbReference>
<dbReference type="InterPro" id="IPR050129">
    <property type="entry name" value="Zn_alcohol_dh"/>
</dbReference>
<evidence type="ECO:0000313" key="2">
    <source>
        <dbReference type="EMBL" id="CAH1778869.1"/>
    </source>
</evidence>
<evidence type="ECO:0000313" key="3">
    <source>
        <dbReference type="Proteomes" id="UP000749559"/>
    </source>
</evidence>
<dbReference type="OrthoDB" id="1879366at2759"/>
<dbReference type="AlphaFoldDB" id="A0A8J1Y979"/>
<comment type="caution">
    <text evidence="2">The sequence shown here is derived from an EMBL/GenBank/DDBJ whole genome shotgun (WGS) entry which is preliminary data.</text>
</comment>
<dbReference type="InterPro" id="IPR011032">
    <property type="entry name" value="GroES-like_sf"/>
</dbReference>
<name>A0A8J1Y979_OWEFU</name>
<keyword evidence="3" id="KW-1185">Reference proteome</keyword>
<dbReference type="SUPFAM" id="SSF50129">
    <property type="entry name" value="GroES-like"/>
    <property type="match status" value="1"/>
</dbReference>
<sequence>MYKCMEVQVPTEPLTLVEKPIPVPPSKGLVIKTGAGGICHSDIPIADNYMKMSDTLKDNSLTQFDPDYKYPVVMGHEIAGIVHSIGEGRCPGSEDFNVGDRVAVYTFQGCQECEICTSGNHLLCPKRSTHTLGMGRNGGYAEYVSVPNRKFVFKLPDSIAMDTACLFSCSALTAYNAVTRTKPAIENALKMLGSATLLIIGAGGLGQWAIQIARAVLPKETKIMVADITEERLAVVKESVDMTVQWSTDEDDMTFMPKVAEVTGSGPLVEASIDFVGAPATMKRAMWLANKGSTHCIVGLFGGDTTFPVPFVPCKVINIHGIYLGSTQQMQEVIQLAAEGKITPPPLEHVILDGVDDALDRLISYLSIFR</sequence>
<protein>
    <submittedName>
        <fullName evidence="2">Uncharacterized protein</fullName>
    </submittedName>
</protein>
<dbReference type="Gene3D" id="3.90.180.10">
    <property type="entry name" value="Medium-chain alcohol dehydrogenases, catalytic domain"/>
    <property type="match status" value="1"/>
</dbReference>
<dbReference type="InterPro" id="IPR036291">
    <property type="entry name" value="NAD(P)-bd_dom_sf"/>
</dbReference>
<gene>
    <name evidence="2" type="ORF">OFUS_LOCUS5731</name>
</gene>
<reference evidence="2" key="1">
    <citation type="submission" date="2022-03" db="EMBL/GenBank/DDBJ databases">
        <authorList>
            <person name="Martin C."/>
        </authorList>
    </citation>
    <scope>NUCLEOTIDE SEQUENCE</scope>
</reference>
<proteinExistence type="predicted"/>
<dbReference type="PANTHER" id="PTHR43401">
    <property type="entry name" value="L-THREONINE 3-DEHYDROGENASE"/>
    <property type="match status" value="1"/>
</dbReference>
<dbReference type="SMART" id="SM00829">
    <property type="entry name" value="PKS_ER"/>
    <property type="match status" value="1"/>
</dbReference>
<dbReference type="PANTHER" id="PTHR43401:SF4">
    <property type="entry name" value="D-ARABINOSE 1-DEHYDROGENASE (NADP(+))"/>
    <property type="match status" value="1"/>
</dbReference>
<dbReference type="InterPro" id="IPR013149">
    <property type="entry name" value="ADH-like_C"/>
</dbReference>
<organism evidence="2 3">
    <name type="scientific">Owenia fusiformis</name>
    <name type="common">Polychaete worm</name>
    <dbReference type="NCBI Taxonomy" id="6347"/>
    <lineage>
        <taxon>Eukaryota</taxon>
        <taxon>Metazoa</taxon>
        <taxon>Spiralia</taxon>
        <taxon>Lophotrochozoa</taxon>
        <taxon>Annelida</taxon>
        <taxon>Polychaeta</taxon>
        <taxon>Sedentaria</taxon>
        <taxon>Canalipalpata</taxon>
        <taxon>Sabellida</taxon>
        <taxon>Oweniida</taxon>
        <taxon>Oweniidae</taxon>
        <taxon>Owenia</taxon>
    </lineage>
</organism>
<dbReference type="Pfam" id="PF08240">
    <property type="entry name" value="ADH_N"/>
    <property type="match status" value="1"/>
</dbReference>